<dbReference type="AlphaFoldDB" id="A0A182M3I6"/>
<feature type="domain" description="RING-type" evidence="11">
    <location>
        <begin position="200"/>
        <end position="253"/>
    </location>
</feature>
<evidence type="ECO:0000259" key="12">
    <source>
        <dbReference type="PROSITE" id="PS50103"/>
    </source>
</evidence>
<dbReference type="SMART" id="SM00184">
    <property type="entry name" value="RING"/>
    <property type="match status" value="1"/>
</dbReference>
<dbReference type="Gene3D" id="3.30.40.10">
    <property type="entry name" value="Zinc/RING finger domain, C3HC4 (zinc finger)"/>
    <property type="match status" value="1"/>
</dbReference>
<dbReference type="Proteomes" id="UP000075883">
    <property type="component" value="Unassembled WGS sequence"/>
</dbReference>
<dbReference type="GO" id="GO:0061630">
    <property type="term" value="F:ubiquitin protein ligase activity"/>
    <property type="evidence" value="ECO:0007669"/>
    <property type="project" value="UniProtKB-EC"/>
</dbReference>
<dbReference type="STRING" id="139723.A0A182M3I6"/>
<dbReference type="InterPro" id="IPR000571">
    <property type="entry name" value="Znf_CCCH"/>
</dbReference>
<feature type="region of interest" description="Disordered" evidence="10">
    <location>
        <begin position="81"/>
        <end position="133"/>
    </location>
</feature>
<name>A0A182M3I6_9DIPT</name>
<evidence type="ECO:0000256" key="1">
    <source>
        <dbReference type="ARBA" id="ARBA00000900"/>
    </source>
</evidence>
<keyword evidence="5" id="KW-0677">Repeat</keyword>
<dbReference type="GO" id="GO:0008270">
    <property type="term" value="F:zinc ion binding"/>
    <property type="evidence" value="ECO:0007669"/>
    <property type="project" value="UniProtKB-KW"/>
</dbReference>
<proteinExistence type="predicted"/>
<dbReference type="InterPro" id="IPR001841">
    <property type="entry name" value="Znf_RING"/>
</dbReference>
<evidence type="ECO:0000256" key="3">
    <source>
        <dbReference type="ARBA" id="ARBA00022679"/>
    </source>
</evidence>
<evidence type="ECO:0000256" key="8">
    <source>
        <dbReference type="ARBA" id="ARBA00022833"/>
    </source>
</evidence>
<evidence type="ECO:0000256" key="9">
    <source>
        <dbReference type="PROSITE-ProRule" id="PRU00723"/>
    </source>
</evidence>
<dbReference type="CDD" id="cd16521">
    <property type="entry name" value="RING-HC_MKRN"/>
    <property type="match status" value="1"/>
</dbReference>
<accession>A0A182M3I6</accession>
<dbReference type="Pfam" id="PF13639">
    <property type="entry name" value="zf-RING_2"/>
    <property type="match status" value="1"/>
</dbReference>
<reference evidence="13" key="2">
    <citation type="submission" date="2020-05" db="UniProtKB">
        <authorList>
            <consortium name="EnsemblMetazoa"/>
        </authorList>
    </citation>
    <scope>IDENTIFICATION</scope>
    <source>
        <strain evidence="13">A-37</strain>
    </source>
</reference>
<keyword evidence="14" id="KW-1185">Reference proteome</keyword>
<dbReference type="EMBL" id="AXCM01008870">
    <property type="status" value="NOT_ANNOTATED_CDS"/>
    <property type="molecule type" value="Genomic_DNA"/>
</dbReference>
<dbReference type="PANTHER" id="PTHR11224">
    <property type="entry name" value="MAKORIN-RELATED"/>
    <property type="match status" value="1"/>
</dbReference>
<feature type="compositionally biased region" description="Acidic residues" evidence="10">
    <location>
        <begin position="118"/>
        <end position="131"/>
    </location>
</feature>
<dbReference type="EnsemblMetazoa" id="ACUA008563-RA">
    <property type="protein sequence ID" value="ACUA008563-PA"/>
    <property type="gene ID" value="ACUA008563"/>
</dbReference>
<dbReference type="SUPFAM" id="SSF57850">
    <property type="entry name" value="RING/U-box"/>
    <property type="match status" value="1"/>
</dbReference>
<keyword evidence="3" id="KW-0808">Transferase</keyword>
<dbReference type="PROSITE" id="PS50089">
    <property type="entry name" value="ZF_RING_2"/>
    <property type="match status" value="1"/>
</dbReference>
<evidence type="ECO:0000313" key="14">
    <source>
        <dbReference type="Proteomes" id="UP000075883"/>
    </source>
</evidence>
<dbReference type="GO" id="GO:0000209">
    <property type="term" value="P:protein polyubiquitination"/>
    <property type="evidence" value="ECO:0007669"/>
    <property type="project" value="InterPro"/>
</dbReference>
<dbReference type="InterPro" id="IPR013083">
    <property type="entry name" value="Znf_RING/FYVE/PHD"/>
</dbReference>
<keyword evidence="7" id="KW-0833">Ubl conjugation pathway</keyword>
<dbReference type="FunFam" id="3.30.40.10:FF:000117">
    <property type="entry name" value="Probable E3 ubiquitin-protein ligase makorin-1"/>
    <property type="match status" value="1"/>
</dbReference>
<feature type="compositionally biased region" description="Acidic residues" evidence="10">
    <location>
        <begin position="96"/>
        <end position="109"/>
    </location>
</feature>
<evidence type="ECO:0000256" key="4">
    <source>
        <dbReference type="ARBA" id="ARBA00022723"/>
    </source>
</evidence>
<dbReference type="VEuPathDB" id="VectorBase:ACUA008563"/>
<dbReference type="PROSITE" id="PS00518">
    <property type="entry name" value="ZF_RING_1"/>
    <property type="match status" value="1"/>
</dbReference>
<reference evidence="14" key="1">
    <citation type="submission" date="2013-09" db="EMBL/GenBank/DDBJ databases">
        <title>The Genome Sequence of Anopheles culicifacies species A.</title>
        <authorList>
            <consortium name="The Broad Institute Genomics Platform"/>
            <person name="Neafsey D.E."/>
            <person name="Besansky N."/>
            <person name="Howell P."/>
            <person name="Walton C."/>
            <person name="Young S.K."/>
            <person name="Zeng Q."/>
            <person name="Gargeya S."/>
            <person name="Fitzgerald M."/>
            <person name="Haas B."/>
            <person name="Abouelleil A."/>
            <person name="Allen A.W."/>
            <person name="Alvarado L."/>
            <person name="Arachchi H.M."/>
            <person name="Berlin A.M."/>
            <person name="Chapman S.B."/>
            <person name="Gainer-Dewar J."/>
            <person name="Goldberg J."/>
            <person name="Griggs A."/>
            <person name="Gujja S."/>
            <person name="Hansen M."/>
            <person name="Howarth C."/>
            <person name="Imamovic A."/>
            <person name="Ireland A."/>
            <person name="Larimer J."/>
            <person name="McCowan C."/>
            <person name="Murphy C."/>
            <person name="Pearson M."/>
            <person name="Poon T.W."/>
            <person name="Priest M."/>
            <person name="Roberts A."/>
            <person name="Saif S."/>
            <person name="Shea T."/>
            <person name="Sisk P."/>
            <person name="Sykes S."/>
            <person name="Wortman J."/>
            <person name="Nusbaum C."/>
            <person name="Birren B."/>
        </authorList>
    </citation>
    <scope>NUCLEOTIDE SEQUENCE [LARGE SCALE GENOMIC DNA]</scope>
    <source>
        <strain evidence="14">A-37</strain>
    </source>
</reference>
<keyword evidence="4 9" id="KW-0479">Metal-binding</keyword>
<keyword evidence="8 9" id="KW-0862">Zinc</keyword>
<evidence type="ECO:0000259" key="11">
    <source>
        <dbReference type="PROSITE" id="PS50089"/>
    </source>
</evidence>
<evidence type="ECO:0000313" key="13">
    <source>
        <dbReference type="EnsemblMetazoa" id="ACUA008563-PA"/>
    </source>
</evidence>
<feature type="zinc finger region" description="C3H1-type" evidence="9">
    <location>
        <begin position="282"/>
        <end position="309"/>
    </location>
</feature>
<dbReference type="EC" id="2.3.2.27" evidence="2"/>
<evidence type="ECO:0000256" key="10">
    <source>
        <dbReference type="SAM" id="MobiDB-lite"/>
    </source>
</evidence>
<feature type="domain" description="C3H1-type" evidence="12">
    <location>
        <begin position="282"/>
        <end position="309"/>
    </location>
</feature>
<protein>
    <recommendedName>
        <fullName evidence="2">RING-type E3 ubiquitin transferase</fullName>
        <ecNumber evidence="2">2.3.2.27</ecNumber>
    </recommendedName>
</protein>
<dbReference type="PANTHER" id="PTHR11224:SF10">
    <property type="entry name" value="IP09428P-RELATED"/>
    <property type="match status" value="1"/>
</dbReference>
<evidence type="ECO:0000256" key="5">
    <source>
        <dbReference type="ARBA" id="ARBA00022737"/>
    </source>
</evidence>
<evidence type="ECO:0000256" key="6">
    <source>
        <dbReference type="ARBA" id="ARBA00022771"/>
    </source>
</evidence>
<evidence type="ECO:0000256" key="2">
    <source>
        <dbReference type="ARBA" id="ARBA00012483"/>
    </source>
</evidence>
<dbReference type="PROSITE" id="PS50103">
    <property type="entry name" value="ZF_C3H1"/>
    <property type="match status" value="1"/>
</dbReference>
<keyword evidence="6 9" id="KW-0863">Zinc-finger</keyword>
<sequence length="309" mass="35766">MEVKTMQAAASVVGASETMAYKPHQHSTYSFVNSNKLELLDRGTIDIEEKKSDTNSSLCELSNMVDALPFGTLANHSDHRIEEEGNVLNPDVERELNDDEDKEEDDIIEDSSSKSSDSDIETDEELDEEESQLPACKETDTNCPFAECDVHREKCELCHKHCLVPGDTEQRRIHTIECTKVHVTAFECATELQLSYDKMCSICMEIVMNKRPCEQRFGILPKCQHVFCLKCIRNWRKTDNIPQHVRRSCPVCRIMSSYVCPSFVWIEEYKAKAKLIRKYRQGCKKILCKYWKKHKCCPFREKCFYKHVA</sequence>
<evidence type="ECO:0000256" key="7">
    <source>
        <dbReference type="ARBA" id="ARBA00022786"/>
    </source>
</evidence>
<dbReference type="InterPro" id="IPR045072">
    <property type="entry name" value="MKRN-like"/>
</dbReference>
<organism evidence="13 14">
    <name type="scientific">Anopheles culicifacies</name>
    <dbReference type="NCBI Taxonomy" id="139723"/>
    <lineage>
        <taxon>Eukaryota</taxon>
        <taxon>Metazoa</taxon>
        <taxon>Ecdysozoa</taxon>
        <taxon>Arthropoda</taxon>
        <taxon>Hexapoda</taxon>
        <taxon>Insecta</taxon>
        <taxon>Pterygota</taxon>
        <taxon>Neoptera</taxon>
        <taxon>Endopterygota</taxon>
        <taxon>Diptera</taxon>
        <taxon>Nematocera</taxon>
        <taxon>Culicoidea</taxon>
        <taxon>Culicidae</taxon>
        <taxon>Anophelinae</taxon>
        <taxon>Anopheles</taxon>
        <taxon>culicifacies species complex</taxon>
    </lineage>
</organism>
<dbReference type="InterPro" id="IPR017907">
    <property type="entry name" value="Znf_RING_CS"/>
</dbReference>
<comment type="catalytic activity">
    <reaction evidence="1">
        <text>S-ubiquitinyl-[E2 ubiquitin-conjugating enzyme]-L-cysteine + [acceptor protein]-L-lysine = [E2 ubiquitin-conjugating enzyme]-L-cysteine + N(6)-ubiquitinyl-[acceptor protein]-L-lysine.</text>
        <dbReference type="EC" id="2.3.2.27"/>
    </reaction>
</comment>